<feature type="compositionally biased region" description="Basic residues" evidence="1">
    <location>
        <begin position="82"/>
        <end position="98"/>
    </location>
</feature>
<evidence type="ECO:0000256" key="1">
    <source>
        <dbReference type="SAM" id="MobiDB-lite"/>
    </source>
</evidence>
<sequence length="498" mass="54363">MLSRHSKRYGSSTRMKISVTSFTLFMAVMAAKLSVGAAAYQRIVPTHRRPRTTALSQQRRDQNYSPRKGQLALPLRDVSKTSTRRKTSALRSPKRHTTKLRAAPIETTNKASAWDRPSQQTEMIGMTAAGLAFSSAVLVTLAMKDGESLVLRGFELDSMGGIADNIIDAAFPLSTTDVVSVALGEVFAGLIGAVAAFSISATLRWQRKVMTQNQPKLSVADAVADGDFFVAKAGAFPLFEALGFSPILASVASVAIAIVPNQLIKLGSYRRQQKLQENVELERLLREQQEKSVEKTGSFALFSQKLFRSKTPDPPSTVDPSSLKPVTLQKDTFVVETFADITKWLEYDILSNEYGGKLLFNGLPLFTGFEGAIFGTLAAVSAQMYADLLYCGFGWGGEERRQQVLSRTISEWSAAYLFRCIASAALFGVFQTAQVPARVLISSFLSGSVDGCIGSEYFDTCNEAYLTFNPPPRASVEAELRALASALYSLWSRFVPSV</sequence>
<keyword evidence="2" id="KW-1133">Transmembrane helix</keyword>
<evidence type="ECO:0008006" key="4">
    <source>
        <dbReference type="Google" id="ProtNLM"/>
    </source>
</evidence>
<feature type="transmembrane region" description="Helical" evidence="2">
    <location>
        <begin position="244"/>
        <end position="264"/>
    </location>
</feature>
<name>A0A8J9S8T4_PHATR</name>
<protein>
    <recommendedName>
        <fullName evidence="4">Transmembrane protein</fullName>
    </recommendedName>
</protein>
<dbReference type="Proteomes" id="UP000836788">
    <property type="component" value="Chromosome 2"/>
</dbReference>
<keyword evidence="2" id="KW-0472">Membrane</keyword>
<feature type="transmembrane region" description="Helical" evidence="2">
    <location>
        <begin position="186"/>
        <end position="205"/>
    </location>
</feature>
<dbReference type="EMBL" id="OU594943">
    <property type="protein sequence ID" value="CAG9284940.1"/>
    <property type="molecule type" value="Genomic_DNA"/>
</dbReference>
<keyword evidence="2" id="KW-0812">Transmembrane</keyword>
<organism evidence="3">
    <name type="scientific">Phaeodactylum tricornutum</name>
    <name type="common">Diatom</name>
    <dbReference type="NCBI Taxonomy" id="2850"/>
    <lineage>
        <taxon>Eukaryota</taxon>
        <taxon>Sar</taxon>
        <taxon>Stramenopiles</taxon>
        <taxon>Ochrophyta</taxon>
        <taxon>Bacillariophyta</taxon>
        <taxon>Bacillariophyceae</taxon>
        <taxon>Bacillariophycidae</taxon>
        <taxon>Naviculales</taxon>
        <taxon>Phaeodactylaceae</taxon>
        <taxon>Phaeodactylum</taxon>
    </lineage>
</organism>
<reference evidence="3" key="1">
    <citation type="submission" date="2022-02" db="EMBL/GenBank/DDBJ databases">
        <authorList>
            <person name="Giguere J D."/>
        </authorList>
    </citation>
    <scope>NUCLEOTIDE SEQUENCE</scope>
    <source>
        <strain evidence="3">CCAP 1055/1</strain>
    </source>
</reference>
<feature type="region of interest" description="Disordered" evidence="1">
    <location>
        <begin position="48"/>
        <end position="98"/>
    </location>
</feature>
<dbReference type="AlphaFoldDB" id="A0A8J9S8T4"/>
<accession>A0A8J9S8T4</accession>
<evidence type="ECO:0000256" key="2">
    <source>
        <dbReference type="SAM" id="Phobius"/>
    </source>
</evidence>
<evidence type="ECO:0000313" key="3">
    <source>
        <dbReference type="EMBL" id="CAG9284940.1"/>
    </source>
</evidence>
<gene>
    <name evidence="3" type="ORF">PTTT1_LOCUS27474</name>
</gene>
<proteinExistence type="predicted"/>